<dbReference type="GO" id="GO:0004148">
    <property type="term" value="F:dihydrolipoyl dehydrogenase (NADH) activity"/>
    <property type="evidence" value="ECO:0007669"/>
    <property type="project" value="UniProtKB-EC"/>
</dbReference>
<feature type="binding site" evidence="13">
    <location>
        <position position="307"/>
    </location>
    <ligand>
        <name>FAD</name>
        <dbReference type="ChEBI" id="CHEBI:57692"/>
    </ligand>
</feature>
<evidence type="ECO:0000256" key="12">
    <source>
        <dbReference type="PIRSR" id="PIRSR000350-2"/>
    </source>
</evidence>
<feature type="domain" description="Pyridine nucleotide-disulphide oxidoreductase dimerisation" evidence="16">
    <location>
        <begin position="341"/>
        <end position="450"/>
    </location>
</feature>
<comment type="miscellaneous">
    <text evidence="15">The active site is a redox-active disulfide bond.</text>
</comment>
<keyword evidence="4" id="KW-0963">Cytoplasm</keyword>
<dbReference type="GO" id="GO:0005737">
    <property type="term" value="C:cytoplasm"/>
    <property type="evidence" value="ECO:0007669"/>
    <property type="project" value="UniProtKB-SubCell"/>
</dbReference>
<dbReference type="SUPFAM" id="SSF55424">
    <property type="entry name" value="FAD/NAD-linked reductases, dimerisation (C-terminal) domain"/>
    <property type="match status" value="1"/>
</dbReference>
<accession>A0A523YN41</accession>
<feature type="disulfide bond" description="Redox-active" evidence="14">
    <location>
        <begin position="41"/>
        <end position="46"/>
    </location>
</feature>
<keyword evidence="9" id="KW-1015">Disulfide bond</keyword>
<dbReference type="EMBL" id="SOIJ01000164">
    <property type="protein sequence ID" value="TET92904.1"/>
    <property type="molecule type" value="Genomic_DNA"/>
</dbReference>
<evidence type="ECO:0000256" key="8">
    <source>
        <dbReference type="ARBA" id="ARBA00023027"/>
    </source>
</evidence>
<dbReference type="InterPro" id="IPR050151">
    <property type="entry name" value="Class-I_Pyr_Nuc-Dis_Oxidored"/>
</dbReference>
<feature type="binding site" evidence="13">
    <location>
        <position position="201"/>
    </location>
    <ligand>
        <name>NAD(+)</name>
        <dbReference type="ChEBI" id="CHEBI:57540"/>
    </ligand>
</feature>
<keyword evidence="5 15" id="KW-0285">Flavoprotein</keyword>
<proteinExistence type="inferred from homology"/>
<dbReference type="PRINTS" id="PR00411">
    <property type="entry name" value="PNDRDTASEI"/>
</dbReference>
<dbReference type="SUPFAM" id="SSF51905">
    <property type="entry name" value="FAD/NAD(P)-binding domain"/>
    <property type="match status" value="1"/>
</dbReference>
<dbReference type="InterPro" id="IPR001100">
    <property type="entry name" value="Pyr_nuc-diS_OxRdtase"/>
</dbReference>
<dbReference type="Pfam" id="PF07992">
    <property type="entry name" value="Pyr_redox_2"/>
    <property type="match status" value="1"/>
</dbReference>
<evidence type="ECO:0000259" key="17">
    <source>
        <dbReference type="Pfam" id="PF07992"/>
    </source>
</evidence>
<dbReference type="InterPro" id="IPR012999">
    <property type="entry name" value="Pyr_OxRdtase_I_AS"/>
</dbReference>
<dbReference type="Pfam" id="PF02852">
    <property type="entry name" value="Pyr_redox_dim"/>
    <property type="match status" value="1"/>
</dbReference>
<dbReference type="Gene3D" id="3.30.390.30">
    <property type="match status" value="1"/>
</dbReference>
<evidence type="ECO:0000256" key="10">
    <source>
        <dbReference type="ARBA" id="ARBA00023284"/>
    </source>
</evidence>
<dbReference type="GO" id="GO:0050660">
    <property type="term" value="F:flavin adenine dinucleotide binding"/>
    <property type="evidence" value="ECO:0007669"/>
    <property type="project" value="InterPro"/>
</dbReference>
<evidence type="ECO:0000256" key="3">
    <source>
        <dbReference type="ARBA" id="ARBA00012608"/>
    </source>
</evidence>
<evidence type="ECO:0000256" key="1">
    <source>
        <dbReference type="ARBA" id="ARBA00004496"/>
    </source>
</evidence>
<evidence type="ECO:0000256" key="13">
    <source>
        <dbReference type="PIRSR" id="PIRSR000350-3"/>
    </source>
</evidence>
<dbReference type="PIRSF" id="PIRSF000350">
    <property type="entry name" value="Mercury_reductase_MerA"/>
    <property type="match status" value="1"/>
</dbReference>
<keyword evidence="8 13" id="KW-0520">NAD</keyword>
<reference evidence="18 19" key="1">
    <citation type="submission" date="2019-03" db="EMBL/GenBank/DDBJ databases">
        <title>Metabolic potential of uncultured bacteria and archaea associated with petroleum seepage in deep-sea sediments.</title>
        <authorList>
            <person name="Dong X."/>
            <person name="Hubert C."/>
        </authorList>
    </citation>
    <scope>NUCLEOTIDE SEQUENCE [LARGE SCALE GENOMIC DNA]</scope>
    <source>
        <strain evidence="18">E29_bin28</strain>
    </source>
</reference>
<dbReference type="PANTHER" id="PTHR22912">
    <property type="entry name" value="DISULFIDE OXIDOREDUCTASE"/>
    <property type="match status" value="1"/>
</dbReference>
<evidence type="ECO:0000256" key="4">
    <source>
        <dbReference type="ARBA" id="ARBA00022490"/>
    </source>
</evidence>
<gene>
    <name evidence="18" type="primary">lpdA</name>
    <name evidence="18" type="ORF">E3J33_02885</name>
</gene>
<evidence type="ECO:0000259" key="16">
    <source>
        <dbReference type="Pfam" id="PF02852"/>
    </source>
</evidence>
<evidence type="ECO:0000256" key="11">
    <source>
        <dbReference type="ARBA" id="ARBA00049187"/>
    </source>
</evidence>
<evidence type="ECO:0000256" key="7">
    <source>
        <dbReference type="ARBA" id="ARBA00023002"/>
    </source>
</evidence>
<dbReference type="EC" id="1.8.1.4" evidence="3 15"/>
<feature type="binding site" evidence="13">
    <location>
        <position position="266"/>
    </location>
    <ligand>
        <name>NAD(+)</name>
        <dbReference type="ChEBI" id="CHEBI:57540"/>
    </ligand>
</feature>
<comment type="similarity">
    <text evidence="2 15">Belongs to the class-I pyridine nucleotide-disulfide oxidoreductase family.</text>
</comment>
<dbReference type="PANTHER" id="PTHR22912:SF217">
    <property type="entry name" value="DIHYDROLIPOYL DEHYDROGENASE"/>
    <property type="match status" value="1"/>
</dbReference>
<comment type="catalytic activity">
    <reaction evidence="11 15">
        <text>N(6)-[(R)-dihydrolipoyl]-L-lysyl-[protein] + NAD(+) = N(6)-[(R)-lipoyl]-L-lysyl-[protein] + NADH + H(+)</text>
        <dbReference type="Rhea" id="RHEA:15045"/>
        <dbReference type="Rhea" id="RHEA-COMP:10474"/>
        <dbReference type="Rhea" id="RHEA-COMP:10475"/>
        <dbReference type="ChEBI" id="CHEBI:15378"/>
        <dbReference type="ChEBI" id="CHEBI:57540"/>
        <dbReference type="ChEBI" id="CHEBI:57945"/>
        <dbReference type="ChEBI" id="CHEBI:83099"/>
        <dbReference type="ChEBI" id="CHEBI:83100"/>
        <dbReference type="EC" id="1.8.1.4"/>
    </reaction>
</comment>
<keyword evidence="7 15" id="KW-0560">Oxidoreductase</keyword>
<protein>
    <recommendedName>
        <fullName evidence="3 15">Dihydrolipoyl dehydrogenase</fullName>
        <ecNumber evidence="3 15">1.8.1.4</ecNumber>
    </recommendedName>
</protein>
<dbReference type="AlphaFoldDB" id="A0A523YN41"/>
<feature type="domain" description="FAD/NAD(P)-binding" evidence="17">
    <location>
        <begin position="5"/>
        <end position="322"/>
    </location>
</feature>
<evidence type="ECO:0000256" key="14">
    <source>
        <dbReference type="PIRSR" id="PIRSR000350-4"/>
    </source>
</evidence>
<feature type="active site" description="Proton acceptor" evidence="12">
    <location>
        <position position="439"/>
    </location>
</feature>
<comment type="subcellular location">
    <subcellularLocation>
        <location evidence="1">Cytoplasm</location>
    </subcellularLocation>
</comment>
<keyword evidence="6 13" id="KW-0274">FAD</keyword>
<dbReference type="InterPro" id="IPR016156">
    <property type="entry name" value="FAD/NAD-linked_Rdtase_dimer_sf"/>
</dbReference>
<dbReference type="InterPro" id="IPR036188">
    <property type="entry name" value="FAD/NAD-bd_sf"/>
</dbReference>
<evidence type="ECO:0000256" key="9">
    <source>
        <dbReference type="ARBA" id="ARBA00023157"/>
    </source>
</evidence>
<sequence>MSDTRVIIVGAGPAGYVAAIRAAQLGAEVSLIEAAQVGGTCLNRGCIPTKSLLASTETLSLIRGAKKLGIEVEGIKPDFTRMMERKNGIVSQLRKGVEYLLKANKVKLVRGKASFLNLHKVEVKTNEGKEKIEGDSTIMATGSKPILLPFIDFNHPAVLTSETTLELAQIPQSLLIVGAGVIGCEFASIFGPLGTQITMVEMMDRILPQEDKRISLMMKQILQKRGINIFTDTRLEEITDYEKDGLTARLDNGERISTEKMLVCVGRSPYTEGLGLENLDLRLDQKGNITVNERMQTSEGRVYAIGDVVGGYLLAHVAFEEGIVAAENALGLDSKINYTSIPNCIFTSPQIGTVGLTLDKAREEGIETKIGRFPFSASGKAQALGEIDGFVQLVVEEEDGRILGGQIIGPHAADLVHEISLAIRWELTVDEIGSTVHAHPTLSEAIMEAAKKAQGKPIHLT</sequence>
<dbReference type="FunFam" id="3.30.390.30:FF:000001">
    <property type="entry name" value="Dihydrolipoyl dehydrogenase"/>
    <property type="match status" value="1"/>
</dbReference>
<dbReference type="InterPro" id="IPR006258">
    <property type="entry name" value="Lipoamide_DH"/>
</dbReference>
<evidence type="ECO:0000313" key="18">
    <source>
        <dbReference type="EMBL" id="TET92904.1"/>
    </source>
</evidence>
<feature type="binding site" evidence="13">
    <location>
        <position position="50"/>
    </location>
    <ligand>
        <name>FAD</name>
        <dbReference type="ChEBI" id="CHEBI:57692"/>
    </ligand>
</feature>
<organism evidence="18 19">
    <name type="scientific">Aerophobetes bacterium</name>
    <dbReference type="NCBI Taxonomy" id="2030807"/>
    <lineage>
        <taxon>Bacteria</taxon>
        <taxon>Candidatus Aerophobota</taxon>
    </lineage>
</organism>
<dbReference type="Gene3D" id="3.50.50.60">
    <property type="entry name" value="FAD/NAD(P)-binding domain"/>
    <property type="match status" value="2"/>
</dbReference>
<evidence type="ECO:0000256" key="15">
    <source>
        <dbReference type="RuleBase" id="RU003692"/>
    </source>
</evidence>
<keyword evidence="10 15" id="KW-0676">Redox-active center</keyword>
<evidence type="ECO:0000313" key="19">
    <source>
        <dbReference type="Proteomes" id="UP000316925"/>
    </source>
</evidence>
<dbReference type="GO" id="GO:0006103">
    <property type="term" value="P:2-oxoglutarate metabolic process"/>
    <property type="evidence" value="ECO:0007669"/>
    <property type="project" value="TreeGrafter"/>
</dbReference>
<dbReference type="Proteomes" id="UP000316925">
    <property type="component" value="Unassembled WGS sequence"/>
</dbReference>
<dbReference type="NCBIfam" id="TIGR01350">
    <property type="entry name" value="lipoamide_DH"/>
    <property type="match status" value="1"/>
</dbReference>
<dbReference type="PROSITE" id="PS00076">
    <property type="entry name" value="PYRIDINE_REDOX_1"/>
    <property type="match status" value="1"/>
</dbReference>
<evidence type="ECO:0000256" key="5">
    <source>
        <dbReference type="ARBA" id="ARBA00022630"/>
    </source>
</evidence>
<dbReference type="PRINTS" id="PR00368">
    <property type="entry name" value="FADPNR"/>
</dbReference>
<feature type="binding site" evidence="13">
    <location>
        <begin position="141"/>
        <end position="143"/>
    </location>
    <ligand>
        <name>FAD</name>
        <dbReference type="ChEBI" id="CHEBI:57692"/>
    </ligand>
</feature>
<comment type="cofactor">
    <cofactor evidence="13 15">
        <name>FAD</name>
        <dbReference type="ChEBI" id="CHEBI:57692"/>
    </cofactor>
    <text evidence="13 15">Binds 1 FAD per subunit.</text>
</comment>
<evidence type="ECO:0000256" key="6">
    <source>
        <dbReference type="ARBA" id="ARBA00022827"/>
    </source>
</evidence>
<evidence type="ECO:0000256" key="2">
    <source>
        <dbReference type="ARBA" id="ARBA00007532"/>
    </source>
</evidence>
<dbReference type="InterPro" id="IPR023753">
    <property type="entry name" value="FAD/NAD-binding_dom"/>
</dbReference>
<dbReference type="InterPro" id="IPR004099">
    <property type="entry name" value="Pyr_nucl-diS_OxRdtase_dimer"/>
</dbReference>
<name>A0A523YN41_UNCAE</name>
<comment type="caution">
    <text evidence="18">The sequence shown here is derived from an EMBL/GenBank/DDBJ whole genome shotgun (WGS) entry which is preliminary data.</text>
</comment>
<keyword evidence="13" id="KW-0547">Nucleotide-binding</keyword>
<feature type="binding site" evidence="13">
    <location>
        <begin position="178"/>
        <end position="185"/>
    </location>
    <ligand>
        <name>NAD(+)</name>
        <dbReference type="ChEBI" id="CHEBI:57540"/>
    </ligand>
</feature>